<protein>
    <submittedName>
        <fullName evidence="2">Uncharacterized protein</fullName>
    </submittedName>
</protein>
<feature type="region of interest" description="Disordered" evidence="1">
    <location>
        <begin position="497"/>
        <end position="603"/>
    </location>
</feature>
<reference evidence="2 3" key="1">
    <citation type="submission" date="2014-11" db="EMBL/GenBank/DDBJ databases">
        <authorList>
            <person name="Zhu J."/>
            <person name="Qi W."/>
            <person name="Song R."/>
        </authorList>
    </citation>
    <scope>NUCLEOTIDE SEQUENCE [LARGE SCALE GENOMIC DNA]</scope>
</reference>
<accession>A0A0G4EWA7</accession>
<name>A0A0G4EWA7_VITBC</name>
<dbReference type="VEuPathDB" id="CryptoDB:Vbra_5435"/>
<keyword evidence="3" id="KW-1185">Reference proteome</keyword>
<evidence type="ECO:0000313" key="3">
    <source>
        <dbReference type="Proteomes" id="UP000041254"/>
    </source>
</evidence>
<dbReference type="OMA" id="LYDMSYD"/>
<dbReference type="AlphaFoldDB" id="A0A0G4EWA7"/>
<dbReference type="OrthoDB" id="427553at2759"/>
<sequence>MQNTSIEGDGLIDGVYGLLWSHASSSAALTGDGDSVDSDASRDAAADIVIPDTVVFKYGQASAWYFTGADGSLKRKNKGNLTNLNIEKAFNKRVSKSGVVAYFVLNTPQDDGVIHTTVEYFDRGQLRAFLYRREKPAGILQKFIDCGNEHHTVIQALWSNKLCLLEQRSNRLPLSDTKADLYQRVLTFDGPDHLSYSRPVRGESLPHLIHMAAHAIADRLTAGLRQGATMAATKRVARMAVLFKVDCDHRLLFLWISSLRVASAHPPSVICPPSSSPDKAARDLISTDGRASEAPRRDEGIGLGQEGAARLTVLKSSPLEERCRIGVPQHVRLNGRNALGRTEMRQCPLCRSVVASDSVFELSYQMLIKYDQLREAVPSLRQQMRRETSVRPDNRQVPLLIRQLHPRLHNVDYAKHKEDPLFLLRSASLCEDCYIRISSVELGVPFVPAPPPAPTRPLIHEQPSAGRLRHVAPPLSPERLRDRYKRTRSEIIERARRATDRTRQRGIERPFPSPSRTLSHPQLSAIREEEDQCVGPWTPTGGREPQGESRSTPVPADHKRLGGDQWPLEQKKNRRLPSREGFAYDDGRAMVPPSPITATPRDNDALRKGCLKQGHLLRERRCSRDVWPYLREIIRHEGSSGLATVGRYYRRTQKAKLRTD</sequence>
<proteinExistence type="predicted"/>
<evidence type="ECO:0000313" key="2">
    <source>
        <dbReference type="EMBL" id="CEM02323.1"/>
    </source>
</evidence>
<gene>
    <name evidence="2" type="ORF">Vbra_5435</name>
</gene>
<organism evidence="2 3">
    <name type="scientific">Vitrella brassicaformis (strain CCMP3155)</name>
    <dbReference type="NCBI Taxonomy" id="1169540"/>
    <lineage>
        <taxon>Eukaryota</taxon>
        <taxon>Sar</taxon>
        <taxon>Alveolata</taxon>
        <taxon>Colpodellida</taxon>
        <taxon>Vitrellaceae</taxon>
        <taxon>Vitrella</taxon>
    </lineage>
</organism>
<evidence type="ECO:0000256" key="1">
    <source>
        <dbReference type="SAM" id="MobiDB-lite"/>
    </source>
</evidence>
<feature type="compositionally biased region" description="Basic and acidic residues" evidence="1">
    <location>
        <begin position="497"/>
        <end position="508"/>
    </location>
</feature>
<dbReference type="Proteomes" id="UP000041254">
    <property type="component" value="Unassembled WGS sequence"/>
</dbReference>
<dbReference type="EMBL" id="CDMY01000323">
    <property type="protein sequence ID" value="CEM02323.1"/>
    <property type="molecule type" value="Genomic_DNA"/>
</dbReference>
<dbReference type="InParanoid" id="A0A0G4EWA7"/>